<comment type="caution">
    <text evidence="12">The sequence shown here is derived from an EMBL/GenBank/DDBJ whole genome shotgun (WGS) entry which is preliminary data.</text>
</comment>
<evidence type="ECO:0000256" key="5">
    <source>
        <dbReference type="ARBA" id="ARBA00022475"/>
    </source>
</evidence>
<dbReference type="GO" id="GO:0006935">
    <property type="term" value="P:chemotaxis"/>
    <property type="evidence" value="ECO:0007669"/>
    <property type="project" value="UniProtKB-KW"/>
</dbReference>
<dbReference type="Proteomes" id="UP000178606">
    <property type="component" value="Unassembled WGS sequence"/>
</dbReference>
<dbReference type="InterPro" id="IPR028263">
    <property type="entry name" value="FliG_N"/>
</dbReference>
<keyword evidence="9" id="KW-0975">Bacterial flagellum</keyword>
<comment type="subcellular location">
    <subcellularLocation>
        <location evidence="1">Bacterial flagellum basal body</location>
    </subcellularLocation>
    <subcellularLocation>
        <location evidence="2">Cell membrane</location>
        <topology evidence="2">Peripheral membrane protein</topology>
        <orientation evidence="2">Cytoplasmic side</orientation>
    </subcellularLocation>
</comment>
<dbReference type="GO" id="GO:0005886">
    <property type="term" value="C:plasma membrane"/>
    <property type="evidence" value="ECO:0007669"/>
    <property type="project" value="UniProtKB-SubCell"/>
</dbReference>
<dbReference type="AlphaFoldDB" id="A0A1F6CAP5"/>
<dbReference type="EMBL" id="MFKF01000329">
    <property type="protein sequence ID" value="OGG46243.1"/>
    <property type="molecule type" value="Genomic_DNA"/>
</dbReference>
<dbReference type="InterPro" id="IPR011002">
    <property type="entry name" value="FliG_a-hlx"/>
</dbReference>
<evidence type="ECO:0000256" key="7">
    <source>
        <dbReference type="ARBA" id="ARBA00022779"/>
    </source>
</evidence>
<proteinExistence type="inferred from homology"/>
<feature type="region of interest" description="Disordered" evidence="10">
    <location>
        <begin position="110"/>
        <end position="135"/>
    </location>
</feature>
<keyword evidence="7" id="KW-0283">Flagellar rotation</keyword>
<evidence type="ECO:0000256" key="4">
    <source>
        <dbReference type="ARBA" id="ARBA00021870"/>
    </source>
</evidence>
<dbReference type="Pfam" id="PF14842">
    <property type="entry name" value="FliG_N"/>
    <property type="match status" value="1"/>
</dbReference>
<keyword evidence="6" id="KW-0145">Chemotaxis</keyword>
<feature type="region of interest" description="Disordered" evidence="10">
    <location>
        <begin position="62"/>
        <end position="87"/>
    </location>
</feature>
<dbReference type="Gene3D" id="1.10.220.30">
    <property type="match status" value="1"/>
</dbReference>
<comment type="similarity">
    <text evidence="3">Belongs to the FliG family.</text>
</comment>
<dbReference type="GO" id="GO:0071973">
    <property type="term" value="P:bacterial-type flagellum-dependent cell motility"/>
    <property type="evidence" value="ECO:0007669"/>
    <property type="project" value="InterPro"/>
</dbReference>
<keyword evidence="5" id="KW-1003">Cell membrane</keyword>
<protein>
    <recommendedName>
        <fullName evidence="4">Flagellar motor switch protein FliG</fullName>
    </recommendedName>
</protein>
<evidence type="ECO:0000256" key="1">
    <source>
        <dbReference type="ARBA" id="ARBA00004117"/>
    </source>
</evidence>
<evidence type="ECO:0000256" key="9">
    <source>
        <dbReference type="ARBA" id="ARBA00023143"/>
    </source>
</evidence>
<dbReference type="PRINTS" id="PR00954">
    <property type="entry name" value="FLGMOTORFLIG"/>
</dbReference>
<dbReference type="SUPFAM" id="SSF48029">
    <property type="entry name" value="FliG"/>
    <property type="match status" value="1"/>
</dbReference>
<dbReference type="GO" id="GO:0009425">
    <property type="term" value="C:bacterial-type flagellum basal body"/>
    <property type="evidence" value="ECO:0007669"/>
    <property type="project" value="UniProtKB-SubCell"/>
</dbReference>
<dbReference type="GO" id="GO:0003774">
    <property type="term" value="F:cytoskeletal motor activity"/>
    <property type="evidence" value="ECO:0007669"/>
    <property type="project" value="InterPro"/>
</dbReference>
<evidence type="ECO:0000256" key="6">
    <source>
        <dbReference type="ARBA" id="ARBA00022500"/>
    </source>
</evidence>
<evidence type="ECO:0000313" key="12">
    <source>
        <dbReference type="EMBL" id="OGG46243.1"/>
    </source>
</evidence>
<evidence type="ECO:0000256" key="10">
    <source>
        <dbReference type="SAM" id="MobiDB-lite"/>
    </source>
</evidence>
<organism evidence="12 13">
    <name type="scientific">Handelsmanbacteria sp. (strain RIFCSPLOWO2_12_FULL_64_10)</name>
    <dbReference type="NCBI Taxonomy" id="1817868"/>
    <lineage>
        <taxon>Bacteria</taxon>
        <taxon>Candidatus Handelsmaniibacteriota</taxon>
    </lineage>
</organism>
<accession>A0A1F6CAP5</accession>
<evidence type="ECO:0000256" key="8">
    <source>
        <dbReference type="ARBA" id="ARBA00023136"/>
    </source>
</evidence>
<evidence type="ECO:0000256" key="3">
    <source>
        <dbReference type="ARBA" id="ARBA00010299"/>
    </source>
</evidence>
<evidence type="ECO:0000256" key="2">
    <source>
        <dbReference type="ARBA" id="ARBA00004413"/>
    </source>
</evidence>
<evidence type="ECO:0000313" key="13">
    <source>
        <dbReference type="Proteomes" id="UP000178606"/>
    </source>
</evidence>
<reference evidence="12 13" key="1">
    <citation type="journal article" date="2016" name="Nat. Commun.">
        <title>Thousands of microbial genomes shed light on interconnected biogeochemical processes in an aquifer system.</title>
        <authorList>
            <person name="Anantharaman K."/>
            <person name="Brown C.T."/>
            <person name="Hug L.A."/>
            <person name="Sharon I."/>
            <person name="Castelle C.J."/>
            <person name="Probst A.J."/>
            <person name="Thomas B.C."/>
            <person name="Singh A."/>
            <person name="Wilkins M.J."/>
            <person name="Karaoz U."/>
            <person name="Brodie E.L."/>
            <person name="Williams K.H."/>
            <person name="Hubbard S.S."/>
            <person name="Banfield J.F."/>
        </authorList>
    </citation>
    <scope>NUCLEOTIDE SEQUENCE [LARGE SCALE GENOMIC DNA]</scope>
    <source>
        <strain evidence="13">RIFCSPLOWO2_12_FULL_64_10</strain>
    </source>
</reference>
<name>A0A1F6CAP5_HANXR</name>
<feature type="domain" description="Flagellar motor switch protein FliG N-terminal" evidence="11">
    <location>
        <begin position="3"/>
        <end position="64"/>
    </location>
</feature>
<sequence length="135" mass="14827">MPLTELEKVAIFFVAIGPERAEALLKRLGTDAVMRIASAMKRLGPVTPEMKQTVLKEMLELLSEGPGRPRGPAARGGPASTGAQDDLLKRMSDLFDRDVDVRNLNWEAAGLNFDAELPKPPRPPGEDDEPPSRRR</sequence>
<keyword evidence="8" id="KW-0472">Membrane</keyword>
<dbReference type="InterPro" id="IPR000090">
    <property type="entry name" value="Flg_Motor_Flig"/>
</dbReference>
<evidence type="ECO:0000259" key="11">
    <source>
        <dbReference type="Pfam" id="PF14842"/>
    </source>
</evidence>
<gene>
    <name evidence="12" type="ORF">A3F84_23735</name>
</gene>